<dbReference type="AlphaFoldDB" id="A0A4R9I998"/>
<sequence length="142" mass="16144">MKHLLLSVLLVLQVIPLFSESKPMVICASLEDCEKKADATEIHRKKITLLTFGITEYGKDVPVQNLLPVYLKRVKSTILEANGETGYKGDVILKVTHKPEYKQSQLHKAEEDIQFIDTNQSFLSKENYSELLKLKTLLGQSR</sequence>
<organism evidence="1 2">
    <name type="scientific">Leptospira noumeaensis</name>
    <dbReference type="NCBI Taxonomy" id="2484964"/>
    <lineage>
        <taxon>Bacteria</taxon>
        <taxon>Pseudomonadati</taxon>
        <taxon>Spirochaetota</taxon>
        <taxon>Spirochaetia</taxon>
        <taxon>Leptospirales</taxon>
        <taxon>Leptospiraceae</taxon>
        <taxon>Leptospira</taxon>
    </lineage>
</organism>
<dbReference type="OrthoDB" id="331205at2"/>
<evidence type="ECO:0000313" key="1">
    <source>
        <dbReference type="EMBL" id="TGK83059.1"/>
    </source>
</evidence>
<protein>
    <submittedName>
        <fullName evidence="1">Uncharacterized protein</fullName>
    </submittedName>
</protein>
<accession>A0A4R9I998</accession>
<dbReference type="EMBL" id="RQFK01000023">
    <property type="protein sequence ID" value="TGK83059.1"/>
    <property type="molecule type" value="Genomic_DNA"/>
</dbReference>
<name>A0A4R9I998_9LEPT</name>
<evidence type="ECO:0000313" key="2">
    <source>
        <dbReference type="Proteomes" id="UP000298009"/>
    </source>
</evidence>
<proteinExistence type="predicted"/>
<keyword evidence="2" id="KW-1185">Reference proteome</keyword>
<reference evidence="1" key="1">
    <citation type="journal article" date="2019" name="PLoS Negl. Trop. Dis.">
        <title>Revisiting the worldwide diversity of Leptospira species in the environment.</title>
        <authorList>
            <person name="Vincent A.T."/>
            <person name="Schiettekatte O."/>
            <person name="Bourhy P."/>
            <person name="Veyrier F.J."/>
            <person name="Picardeau M."/>
        </authorList>
    </citation>
    <scope>NUCLEOTIDE SEQUENCE [LARGE SCALE GENOMIC DNA]</scope>
    <source>
        <strain evidence="1">201800287</strain>
    </source>
</reference>
<dbReference type="Proteomes" id="UP000298009">
    <property type="component" value="Unassembled WGS sequence"/>
</dbReference>
<gene>
    <name evidence="1" type="ORF">EHQ24_07035</name>
</gene>
<comment type="caution">
    <text evidence="1">The sequence shown here is derived from an EMBL/GenBank/DDBJ whole genome shotgun (WGS) entry which is preliminary data.</text>
</comment>